<keyword evidence="2" id="KW-1185">Reference proteome</keyword>
<gene>
    <name evidence="1" type="ORF">CEXT_541921</name>
</gene>
<evidence type="ECO:0000313" key="1">
    <source>
        <dbReference type="EMBL" id="GIX71826.1"/>
    </source>
</evidence>
<organism evidence="1 2">
    <name type="scientific">Caerostris extrusa</name>
    <name type="common">Bark spider</name>
    <name type="synonym">Caerostris bankana</name>
    <dbReference type="NCBI Taxonomy" id="172846"/>
    <lineage>
        <taxon>Eukaryota</taxon>
        <taxon>Metazoa</taxon>
        <taxon>Ecdysozoa</taxon>
        <taxon>Arthropoda</taxon>
        <taxon>Chelicerata</taxon>
        <taxon>Arachnida</taxon>
        <taxon>Araneae</taxon>
        <taxon>Araneomorphae</taxon>
        <taxon>Entelegynae</taxon>
        <taxon>Araneoidea</taxon>
        <taxon>Araneidae</taxon>
        <taxon>Caerostris</taxon>
    </lineage>
</organism>
<accession>A0AAV4MII2</accession>
<dbReference type="Proteomes" id="UP001054945">
    <property type="component" value="Unassembled WGS sequence"/>
</dbReference>
<dbReference type="AlphaFoldDB" id="A0AAV4MII2"/>
<name>A0AAV4MII2_CAEEX</name>
<evidence type="ECO:0000313" key="2">
    <source>
        <dbReference type="Proteomes" id="UP001054945"/>
    </source>
</evidence>
<protein>
    <submittedName>
        <fullName evidence="1">Uncharacterized protein</fullName>
    </submittedName>
</protein>
<dbReference type="EMBL" id="BPLR01002257">
    <property type="protein sequence ID" value="GIX71826.1"/>
    <property type="molecule type" value="Genomic_DNA"/>
</dbReference>
<reference evidence="1 2" key="1">
    <citation type="submission" date="2021-06" db="EMBL/GenBank/DDBJ databases">
        <title>Caerostris extrusa draft genome.</title>
        <authorList>
            <person name="Kono N."/>
            <person name="Arakawa K."/>
        </authorList>
    </citation>
    <scope>NUCLEOTIDE SEQUENCE [LARGE SCALE GENOMIC DNA]</scope>
</reference>
<proteinExistence type="predicted"/>
<comment type="caution">
    <text evidence="1">The sequence shown here is derived from an EMBL/GenBank/DDBJ whole genome shotgun (WGS) entry which is preliminary data.</text>
</comment>
<sequence length="84" mass="9157">MQLDLPSIFIDLGSHPEVGGRTALEAIRGTWPRLFLEASSRKSVWGDTIEEEADSFMRPLHGFGIALPPSSPYSSSIQTPNSVT</sequence>